<evidence type="ECO:0000256" key="1">
    <source>
        <dbReference type="ARBA" id="ARBA00008383"/>
    </source>
</evidence>
<dbReference type="InterPro" id="IPR044855">
    <property type="entry name" value="CoA-Trfase_III_dom3_sf"/>
</dbReference>
<dbReference type="Pfam" id="PF02515">
    <property type="entry name" value="CoA_transf_3"/>
    <property type="match status" value="1"/>
</dbReference>
<evidence type="ECO:0000313" key="3">
    <source>
        <dbReference type="Proteomes" id="UP000431533"/>
    </source>
</evidence>
<comment type="caution">
    <text evidence="2">The sequence shown here is derived from an EMBL/GenBank/DDBJ whole genome shotgun (WGS) entry which is preliminary data.</text>
</comment>
<dbReference type="Gene3D" id="3.40.50.10540">
    <property type="entry name" value="Crotonobetainyl-coa:carnitine coa-transferase, domain 1"/>
    <property type="match status" value="2"/>
</dbReference>
<evidence type="ECO:0000313" key="2">
    <source>
        <dbReference type="EMBL" id="TVY24850.1"/>
    </source>
</evidence>
<dbReference type="GO" id="GO:0016740">
    <property type="term" value="F:transferase activity"/>
    <property type="evidence" value="ECO:0007669"/>
    <property type="project" value="UniProtKB-KW"/>
</dbReference>
<dbReference type="Proteomes" id="UP000431533">
    <property type="component" value="Unassembled WGS sequence"/>
</dbReference>
<gene>
    <name evidence="2" type="primary">Sugct_0</name>
    <name evidence="2" type="ORF">LHYA1_G007224</name>
</gene>
<dbReference type="InterPro" id="IPR052985">
    <property type="entry name" value="CoA-trans_III_biosynth/detox"/>
</dbReference>
<dbReference type="EMBL" id="QGMH01000115">
    <property type="protein sequence ID" value="TVY24850.1"/>
    <property type="molecule type" value="Genomic_DNA"/>
</dbReference>
<dbReference type="PANTHER" id="PTHR48229:SF1">
    <property type="entry name" value="ALPHA METHYLACYL-COA RACEMASE-RELATED"/>
    <property type="match status" value="1"/>
</dbReference>
<comment type="similarity">
    <text evidence="1">Belongs to the CoA-transferase III family.</text>
</comment>
<name>A0A8H8TY01_9HELO</name>
<accession>A0A8H8TY01</accession>
<dbReference type="SUPFAM" id="SSF89796">
    <property type="entry name" value="CoA-transferase family III (CaiB/BaiF)"/>
    <property type="match status" value="2"/>
</dbReference>
<dbReference type="OrthoDB" id="2308815at2759"/>
<dbReference type="InterPro" id="IPR023606">
    <property type="entry name" value="CoA-Trfase_III_dom_1_sf"/>
</dbReference>
<keyword evidence="3" id="KW-1185">Reference proteome</keyword>
<protein>
    <submittedName>
        <fullName evidence="2">Succinate--hydroxymethylglutarate CoA-transferase</fullName>
    </submittedName>
</protein>
<dbReference type="GeneID" id="41987422"/>
<keyword evidence="2" id="KW-0808">Transferase</keyword>
<dbReference type="RefSeq" id="XP_031003638.1">
    <property type="nucleotide sequence ID" value="XM_031152154.1"/>
</dbReference>
<reference evidence="2 3" key="1">
    <citation type="submission" date="2018-05" db="EMBL/GenBank/DDBJ databases">
        <title>Genome sequencing and assembly of the regulated plant pathogen Lachnellula willkommii and related sister species for the development of diagnostic species identification markers.</title>
        <authorList>
            <person name="Giroux E."/>
            <person name="Bilodeau G."/>
        </authorList>
    </citation>
    <scope>NUCLEOTIDE SEQUENCE [LARGE SCALE GENOMIC DNA]</scope>
    <source>
        <strain evidence="2 3">CBS 185.66</strain>
    </source>
</reference>
<sequence>MADYNVQNESARILVENIIADDRLGWTPEVKAAARNVKFIGDSKPFIPTPLKITESASSLSGLLGALAAAVAEERYGVKQEVTVNTDKATLFLMGILLPTIEGESFVKSKAIGDALAESDHFKMTKPIHQQLTNIYQCKDKRWFHLHGSMNATHSMRMVGVPEQDVTHKEAQAIYAEKVAQWNAEDIDRTANDEFKQAGCICNTVEEFWAHPHTKILEKEPMFSLTPHSAPKKQWPSVADTDYRPLAGIRVVDHTRAVAGPTVSKLLAVLGADVIKVSYKGIPDTSVCLLDINTGKRDVDINLKTEEGKAVLNKILAGADVFIDGYRPQSIAKLGFDAATLRKINPSLIYVRENCYGWVGPLSYRTGWQQIADCFAGLSWMQGEFLGLNEPVVPLLPNSDYQTGIIGAAAIVQALQKRAHNDITFDIDISIVQYNIWYYRLGQYTPDQGKAILARNPSFEARHYDEMGSMFAKMVAAVTESRPGLLQTPEFYTKMSGKNWNEDREISILGAPFELSKSKVDYLTPSGPRGWSNNNIEWN</sequence>
<dbReference type="PANTHER" id="PTHR48229">
    <property type="entry name" value="CAIB/BAIF FAMILY ENZYME (AFU_ORTHOLOGUE AFUA_1G05360)-RELATED"/>
    <property type="match status" value="1"/>
</dbReference>
<dbReference type="InterPro" id="IPR003673">
    <property type="entry name" value="CoA-Trfase_fam_III"/>
</dbReference>
<proteinExistence type="inferred from homology"/>
<organism evidence="2 3">
    <name type="scientific">Lachnellula hyalina</name>
    <dbReference type="NCBI Taxonomy" id="1316788"/>
    <lineage>
        <taxon>Eukaryota</taxon>
        <taxon>Fungi</taxon>
        <taxon>Dikarya</taxon>
        <taxon>Ascomycota</taxon>
        <taxon>Pezizomycotina</taxon>
        <taxon>Leotiomycetes</taxon>
        <taxon>Helotiales</taxon>
        <taxon>Lachnaceae</taxon>
        <taxon>Lachnellula</taxon>
    </lineage>
</organism>
<dbReference type="AlphaFoldDB" id="A0A8H8TY01"/>
<dbReference type="Gene3D" id="3.30.1540.10">
    <property type="entry name" value="formyl-coa transferase, domain 3"/>
    <property type="match status" value="1"/>
</dbReference>